<dbReference type="RefSeq" id="WP_343886772.1">
    <property type="nucleotide sequence ID" value="NZ_BAAABM010000066.1"/>
</dbReference>
<protein>
    <recommendedName>
        <fullName evidence="4">PPE family protein</fullName>
    </recommendedName>
</protein>
<name>A0ABN0XL94_9ACTN</name>
<organism evidence="2 3">
    <name type="scientific">Actinoallomurus spadix</name>
    <dbReference type="NCBI Taxonomy" id="79912"/>
    <lineage>
        <taxon>Bacteria</taxon>
        <taxon>Bacillati</taxon>
        <taxon>Actinomycetota</taxon>
        <taxon>Actinomycetes</taxon>
        <taxon>Streptosporangiales</taxon>
        <taxon>Thermomonosporaceae</taxon>
        <taxon>Actinoallomurus</taxon>
    </lineage>
</organism>
<keyword evidence="3" id="KW-1185">Reference proteome</keyword>
<dbReference type="Proteomes" id="UP001501822">
    <property type="component" value="Unassembled WGS sequence"/>
</dbReference>
<evidence type="ECO:0000313" key="3">
    <source>
        <dbReference type="Proteomes" id="UP001501822"/>
    </source>
</evidence>
<proteinExistence type="predicted"/>
<feature type="region of interest" description="Disordered" evidence="1">
    <location>
        <begin position="168"/>
        <end position="354"/>
    </location>
</feature>
<feature type="compositionally biased region" description="Gly residues" evidence="1">
    <location>
        <begin position="323"/>
        <end position="339"/>
    </location>
</feature>
<evidence type="ECO:0000313" key="2">
    <source>
        <dbReference type="EMBL" id="GAA0367096.1"/>
    </source>
</evidence>
<reference evidence="2 3" key="1">
    <citation type="journal article" date="2019" name="Int. J. Syst. Evol. Microbiol.">
        <title>The Global Catalogue of Microorganisms (GCM) 10K type strain sequencing project: providing services to taxonomists for standard genome sequencing and annotation.</title>
        <authorList>
            <consortium name="The Broad Institute Genomics Platform"/>
            <consortium name="The Broad Institute Genome Sequencing Center for Infectious Disease"/>
            <person name="Wu L."/>
            <person name="Ma J."/>
        </authorList>
    </citation>
    <scope>NUCLEOTIDE SEQUENCE [LARGE SCALE GENOMIC DNA]</scope>
    <source>
        <strain evidence="2 3">JCM 3146</strain>
    </source>
</reference>
<comment type="caution">
    <text evidence="2">The sequence shown here is derived from an EMBL/GenBank/DDBJ whole genome shotgun (WGS) entry which is preliminary data.</text>
</comment>
<feature type="compositionally biased region" description="Polar residues" evidence="1">
    <location>
        <begin position="380"/>
        <end position="390"/>
    </location>
</feature>
<feature type="compositionally biased region" description="Low complexity" evidence="1">
    <location>
        <begin position="231"/>
        <end position="242"/>
    </location>
</feature>
<accession>A0ABN0XL94</accession>
<gene>
    <name evidence="2" type="ORF">GCM10010151_66280</name>
</gene>
<evidence type="ECO:0000256" key="1">
    <source>
        <dbReference type="SAM" id="MobiDB-lite"/>
    </source>
</evidence>
<dbReference type="EMBL" id="BAAABM010000066">
    <property type="protein sequence ID" value="GAA0367096.1"/>
    <property type="molecule type" value="Genomic_DNA"/>
</dbReference>
<feature type="compositionally biased region" description="Low complexity" evidence="1">
    <location>
        <begin position="340"/>
        <end position="354"/>
    </location>
</feature>
<feature type="compositionally biased region" description="Low complexity" evidence="1">
    <location>
        <begin position="367"/>
        <end position="379"/>
    </location>
</feature>
<evidence type="ECO:0008006" key="4">
    <source>
        <dbReference type="Google" id="ProtNLM"/>
    </source>
</evidence>
<feature type="region of interest" description="Disordered" evidence="1">
    <location>
        <begin position="367"/>
        <end position="425"/>
    </location>
</feature>
<sequence>MTSGFQAVTIKDKPLDEGKDAYGDTSLEKVDAWLDETNPTRIAQAANTYLAAAKRVAATRDLIKKKAQDLADAWDDEGAEEAQKALYKLWYSADQVATSCQTAGDSLKLLAEQLSWYKAKDNRPGYGAHTWDEAFKSKDAHWHARNYLQRLNKRIMEAHAKIPAVVTQDLPGLTPGDNIDGRDPFKTNSAYDPRFPGGVDPSAYNSKNPYGNDPKDPFGNGKNPYGDGQDPYGNGKNPYGNGTDPYGNGTDPYGNGTDPYGNGTDPYGNGTDPYGNGGTDPYGNGSSIPKTDLAGYDPNGGKLSDFGSGPSTNLGNGHFPSGSGVGTGAGTGPGAGGLPPGRLANAPGGPGAAGVNAAEAAAMRNGMPYMPMMPGHGQPNQNQEQQSSTFLVDDSDAFVDDHPVSPALLGHTPPPPKDGRRYRQT</sequence>